<evidence type="ECO:0000313" key="2">
    <source>
        <dbReference type="EMBL" id="MFB9621591.1"/>
    </source>
</evidence>
<keyword evidence="3" id="KW-1185">Reference proteome</keyword>
<dbReference type="Proteomes" id="UP001589532">
    <property type="component" value="Unassembled WGS sequence"/>
</dbReference>
<evidence type="ECO:0000313" key="3">
    <source>
        <dbReference type="Proteomes" id="UP001589532"/>
    </source>
</evidence>
<dbReference type="InterPro" id="IPR032823">
    <property type="entry name" value="BCA_ABC_TP_C"/>
</dbReference>
<feature type="domain" description="Branched-chain amino acid ATP-binding cassette transporter C-terminal" evidence="1">
    <location>
        <begin position="14"/>
        <end position="36"/>
    </location>
</feature>
<accession>A0ABV5RQ91</accession>
<comment type="caution">
    <text evidence="2">The sequence shown here is derived from an EMBL/GenBank/DDBJ whole genome shotgun (WGS) entry which is preliminary data.</text>
</comment>
<dbReference type="Pfam" id="PF12399">
    <property type="entry name" value="BCA_ABC_TP_C"/>
    <property type="match status" value="1"/>
</dbReference>
<dbReference type="EMBL" id="JBHMBW010000001">
    <property type="protein sequence ID" value="MFB9621591.1"/>
    <property type="molecule type" value="Genomic_DNA"/>
</dbReference>
<organism evidence="2 3">
    <name type="scientific">Nonomuraea helvata</name>
    <dbReference type="NCBI Taxonomy" id="37484"/>
    <lineage>
        <taxon>Bacteria</taxon>
        <taxon>Bacillati</taxon>
        <taxon>Actinomycetota</taxon>
        <taxon>Actinomycetes</taxon>
        <taxon>Streptosporangiales</taxon>
        <taxon>Streptosporangiaceae</taxon>
        <taxon>Nonomuraea</taxon>
    </lineage>
</organism>
<proteinExistence type="predicted"/>
<reference evidence="2 3" key="1">
    <citation type="submission" date="2024-09" db="EMBL/GenBank/DDBJ databases">
        <authorList>
            <person name="Sun Q."/>
            <person name="Mori K."/>
        </authorList>
    </citation>
    <scope>NUCLEOTIDE SEQUENCE [LARGE SCALE GENOMIC DNA]</scope>
    <source>
        <strain evidence="2 3">JCM 3143</strain>
    </source>
</reference>
<gene>
    <name evidence="2" type="ORF">ACFFSA_00715</name>
</gene>
<sequence length="36" mass="3836">MDACHRIVVLDLGKVIATGTPGEIREDPVVRAAYLG</sequence>
<evidence type="ECO:0000259" key="1">
    <source>
        <dbReference type="Pfam" id="PF12399"/>
    </source>
</evidence>
<name>A0ABV5RQ91_9ACTN</name>
<protein>
    <recommendedName>
        <fullName evidence="1">Branched-chain amino acid ATP-binding cassette transporter C-terminal domain-containing protein</fullName>
    </recommendedName>
</protein>
<dbReference type="RefSeq" id="WP_378520698.1">
    <property type="nucleotide sequence ID" value="NZ_BAAAXV010000001.1"/>
</dbReference>